<dbReference type="GeneTree" id="ENSGT00390000012630"/>
<evidence type="ECO:0008006" key="8">
    <source>
        <dbReference type="Google" id="ProtNLM"/>
    </source>
</evidence>
<dbReference type="Proteomes" id="UP000314983">
    <property type="component" value="Chromosome 4"/>
</dbReference>
<dbReference type="InterPro" id="IPR013783">
    <property type="entry name" value="Ig-like_fold"/>
</dbReference>
<dbReference type="PANTHER" id="PTHR48485">
    <property type="entry name" value="INTERLEUKIN-12 SUBUNIT BETA-RELATED"/>
    <property type="match status" value="1"/>
</dbReference>
<keyword evidence="2" id="KW-1015">Disulfide bond</keyword>
<reference evidence="7" key="1">
    <citation type="journal article" date="2014" name="Science">
        <title>Nonhuman genetics. Genomic basis for the convergent evolution of electric organs.</title>
        <authorList>
            <person name="Gallant J.R."/>
            <person name="Traeger L.L."/>
            <person name="Volkening J.D."/>
            <person name="Moffett H."/>
            <person name="Chen P.H."/>
            <person name="Novina C.D."/>
            <person name="Phillips G.N.Jr."/>
            <person name="Anand R."/>
            <person name="Wells G.B."/>
            <person name="Pinch M."/>
            <person name="Guth R."/>
            <person name="Unguez G.A."/>
            <person name="Albert J.S."/>
            <person name="Zakon H.H."/>
            <person name="Samanta M.P."/>
            <person name="Sussman M.R."/>
        </authorList>
    </citation>
    <scope>NUCLEOTIDE SEQUENCE [LARGE SCALE GENOMIC DNA]</scope>
</reference>
<sequence>MSYTLKLISLLCLCTMRVPAVDTFPKKFTLGERRGSVTLNCHTATELPVIWKHGNVKRPENGTKLTLHDFDADLTGNYTCGYNDEVLHYTYILLDVSKDIPGSHITCTSETFNCSYSISCRMNISGFYDFRLRNERDNNSWVQPSKDGVFYLMHSTNPYAEEKTRLVVVGEAISSSGYYVRTSHSFYLRDIIKPGCPKFSVAKGVVDLTPPDTWASPSSYYPLENEIQCQWRSNGETNTCNLVNGKHVPEDVSKLRVRCRDPLLLSQWSEWTPWKNVSH</sequence>
<evidence type="ECO:0000313" key="7">
    <source>
        <dbReference type="Proteomes" id="UP000314983"/>
    </source>
</evidence>
<dbReference type="AlphaFoldDB" id="A0A4W4EPX6"/>
<dbReference type="Ensembl" id="ENSEEET00000014079.2">
    <property type="protein sequence ID" value="ENSEEEP00000013908.2"/>
    <property type="gene ID" value="ENSEEEG00000006907.2"/>
</dbReference>
<evidence type="ECO:0000313" key="6">
    <source>
        <dbReference type="Ensembl" id="ENSEEEP00000013908.2"/>
    </source>
</evidence>
<evidence type="ECO:0000256" key="4">
    <source>
        <dbReference type="ARBA" id="ARBA00023319"/>
    </source>
</evidence>
<keyword evidence="1 5" id="KW-0732">Signal</keyword>
<evidence type="ECO:0000256" key="1">
    <source>
        <dbReference type="ARBA" id="ARBA00022729"/>
    </source>
</evidence>
<dbReference type="PANTHER" id="PTHR48485:SF3">
    <property type="entry name" value="INTERLEUKIN-12 SUBUNIT BETA"/>
    <property type="match status" value="1"/>
</dbReference>
<dbReference type="SUPFAM" id="SSF48726">
    <property type="entry name" value="Immunoglobulin"/>
    <property type="match status" value="1"/>
</dbReference>
<accession>A0A4W4EPX6</accession>
<gene>
    <name evidence="6" type="primary">il12b2</name>
</gene>
<feature type="chain" id="PRO_5044278033" description="Ig-like domain-containing protein" evidence="5">
    <location>
        <begin position="21"/>
        <end position="279"/>
    </location>
</feature>
<dbReference type="STRING" id="8005.ENSEEEP00000013908"/>
<dbReference type="OMA" id="LPTCHWV"/>
<reference evidence="7" key="2">
    <citation type="journal article" date="2017" name="Sci. Adv.">
        <title>A tail of two voltages: Proteomic comparison of the three electric organs of the electric eel.</title>
        <authorList>
            <person name="Traeger L.L."/>
            <person name="Sabat G."/>
            <person name="Barrett-Wilt G.A."/>
            <person name="Wells G.B."/>
            <person name="Sussman M.R."/>
        </authorList>
    </citation>
    <scope>NUCLEOTIDE SEQUENCE [LARGE SCALE GENOMIC DNA]</scope>
</reference>
<reference evidence="6" key="5">
    <citation type="submission" date="2025-09" db="UniProtKB">
        <authorList>
            <consortium name="Ensembl"/>
        </authorList>
    </citation>
    <scope>IDENTIFICATION</scope>
</reference>
<dbReference type="SUPFAM" id="SSF49265">
    <property type="entry name" value="Fibronectin type III"/>
    <property type="match status" value="1"/>
</dbReference>
<keyword evidence="4" id="KW-0393">Immunoglobulin domain</keyword>
<evidence type="ECO:0000256" key="5">
    <source>
        <dbReference type="SAM" id="SignalP"/>
    </source>
</evidence>
<dbReference type="InterPro" id="IPR036116">
    <property type="entry name" value="FN3_sf"/>
</dbReference>
<evidence type="ECO:0000256" key="2">
    <source>
        <dbReference type="ARBA" id="ARBA00023157"/>
    </source>
</evidence>
<proteinExistence type="predicted"/>
<dbReference type="Gene3D" id="2.60.40.10">
    <property type="entry name" value="Immunoglobulins"/>
    <property type="match status" value="2"/>
</dbReference>
<evidence type="ECO:0000256" key="3">
    <source>
        <dbReference type="ARBA" id="ARBA00023180"/>
    </source>
</evidence>
<dbReference type="InterPro" id="IPR036179">
    <property type="entry name" value="Ig-like_dom_sf"/>
</dbReference>
<reference evidence="6" key="3">
    <citation type="submission" date="2020-05" db="EMBL/GenBank/DDBJ databases">
        <title>Electrophorus electricus (electric eel) genome, fEleEle1, primary haplotype.</title>
        <authorList>
            <person name="Myers G."/>
            <person name="Meyer A."/>
            <person name="Fedrigo O."/>
            <person name="Formenti G."/>
            <person name="Rhie A."/>
            <person name="Tracey A."/>
            <person name="Sims Y."/>
            <person name="Jarvis E.D."/>
        </authorList>
    </citation>
    <scope>NUCLEOTIDE SEQUENCE [LARGE SCALE GENOMIC DNA]</scope>
</reference>
<protein>
    <recommendedName>
        <fullName evidence="8">Ig-like domain-containing protein</fullName>
    </recommendedName>
</protein>
<name>A0A4W4EPX6_ELEEL</name>
<dbReference type="InterPro" id="IPR050676">
    <property type="entry name" value="IL-12"/>
</dbReference>
<feature type="signal peptide" evidence="5">
    <location>
        <begin position="1"/>
        <end position="20"/>
    </location>
</feature>
<keyword evidence="3" id="KW-0325">Glycoprotein</keyword>
<organism evidence="6 7">
    <name type="scientific">Electrophorus electricus</name>
    <name type="common">Electric eel</name>
    <name type="synonym">Gymnotus electricus</name>
    <dbReference type="NCBI Taxonomy" id="8005"/>
    <lineage>
        <taxon>Eukaryota</taxon>
        <taxon>Metazoa</taxon>
        <taxon>Chordata</taxon>
        <taxon>Craniata</taxon>
        <taxon>Vertebrata</taxon>
        <taxon>Euteleostomi</taxon>
        <taxon>Actinopterygii</taxon>
        <taxon>Neopterygii</taxon>
        <taxon>Teleostei</taxon>
        <taxon>Ostariophysi</taxon>
        <taxon>Gymnotiformes</taxon>
        <taxon>Gymnotoidei</taxon>
        <taxon>Gymnotidae</taxon>
        <taxon>Electrophorus</taxon>
    </lineage>
</organism>
<keyword evidence="7" id="KW-1185">Reference proteome</keyword>
<reference evidence="6" key="4">
    <citation type="submission" date="2025-08" db="UniProtKB">
        <authorList>
            <consortium name="Ensembl"/>
        </authorList>
    </citation>
    <scope>IDENTIFICATION</scope>
</reference>